<protein>
    <recommendedName>
        <fullName evidence="2">SWIM-type domain-containing protein</fullName>
    </recommendedName>
</protein>
<dbReference type="PANTHER" id="PTHR33977">
    <property type="entry name" value="ZINC ION BINDING PROTEIN"/>
    <property type="match status" value="1"/>
</dbReference>
<evidence type="ECO:0000313" key="3">
    <source>
        <dbReference type="EMBL" id="KAH9324532.1"/>
    </source>
</evidence>
<dbReference type="OMA" id="YHERRHI"/>
<accession>A0AA38LKN6</accession>
<feature type="non-terminal residue" evidence="3">
    <location>
        <position position="840"/>
    </location>
</feature>
<dbReference type="EMBL" id="JAHRHJ020000002">
    <property type="protein sequence ID" value="KAH9324532.1"/>
    <property type="molecule type" value="Genomic_DNA"/>
</dbReference>
<feature type="non-terminal residue" evidence="3">
    <location>
        <position position="1"/>
    </location>
</feature>
<dbReference type="PANTHER" id="PTHR33977:SF2">
    <property type="entry name" value="OS09G0309100 PROTEIN"/>
    <property type="match status" value="1"/>
</dbReference>
<comment type="caution">
    <text evidence="3">The sequence shown here is derived from an EMBL/GenBank/DDBJ whole genome shotgun (WGS) entry which is preliminary data.</text>
</comment>
<keyword evidence="1" id="KW-0479">Metal-binding</keyword>
<dbReference type="PROSITE" id="PS50966">
    <property type="entry name" value="ZF_SWIM"/>
    <property type="match status" value="1"/>
</dbReference>
<keyword evidence="4" id="KW-1185">Reference proteome</keyword>
<dbReference type="Proteomes" id="UP000824469">
    <property type="component" value="Unassembled WGS sequence"/>
</dbReference>
<dbReference type="InterPro" id="IPR007527">
    <property type="entry name" value="Znf_SWIM"/>
</dbReference>
<gene>
    <name evidence="3" type="ORF">KI387_004710</name>
</gene>
<keyword evidence="1" id="KW-0863">Zinc-finger</keyword>
<name>A0AA38LKN6_TAXCH</name>
<dbReference type="GO" id="GO:0008270">
    <property type="term" value="F:zinc ion binding"/>
    <property type="evidence" value="ECO:0007669"/>
    <property type="project" value="UniProtKB-KW"/>
</dbReference>
<proteinExistence type="predicted"/>
<organism evidence="3 4">
    <name type="scientific">Taxus chinensis</name>
    <name type="common">Chinese yew</name>
    <name type="synonym">Taxus wallichiana var. chinensis</name>
    <dbReference type="NCBI Taxonomy" id="29808"/>
    <lineage>
        <taxon>Eukaryota</taxon>
        <taxon>Viridiplantae</taxon>
        <taxon>Streptophyta</taxon>
        <taxon>Embryophyta</taxon>
        <taxon>Tracheophyta</taxon>
        <taxon>Spermatophyta</taxon>
        <taxon>Pinopsida</taxon>
        <taxon>Pinidae</taxon>
        <taxon>Conifers II</taxon>
        <taxon>Cupressales</taxon>
        <taxon>Taxaceae</taxon>
        <taxon>Taxus</taxon>
    </lineage>
</organism>
<dbReference type="AlphaFoldDB" id="A0AA38LKN6"/>
<sequence>IEKGNDILNLPVQDPPGKEFSSSHLTWTRVERHNHTVEDVALIPYSRVDDFLKGESDNVECPTRFRIENGRKRSRLSSSKERKPDEYTEFRLYWCAFGPDNYEEGGIALPSRKFRTGGRKRAVRPQAMRGCMCHFIVKRLFSQPSIAVIIYNQRQHVDRTGSVCHGPLDRNALAPRTMTHPYVPNELRQQAMSMIYLGISEESILQKHIEDSETFGGSANVGDLACKYVQKLEMVIRRSSYELDPDDLLSIRKWIERHQNYVFFFQDSSDTDPFILGIQTEWQLQQMMCFGNNSFVAADTTFGINKLKYPLYTLLAFDSNQHALPVAWVITRSSASDDVRKWMGALHDRICAKDPLWKLNGFTVDDAATEISAIRDMFQCPIFLCVWRVRRAWLKNITNKCSNIEVRREMFKRLGHIMYSTWTGVDSVDAISEFVQDFIDQSAFLKYFKSRWVPKIEMWLAAMRILPLASQETSGAIEAYHAGLKTRLFDELDITACQRIDWLVHKLTTEVHSWYWLHRYADESGLLGNIREQYKSSTSWYRALQIPDTDVILDNHDLRFAKVISHSDCTQTHVVWNPGSEFALCDCLWSMQGYLCKHVIKVNMVYCNRQLAQPSMAFHTYHHVLLSMWHNAPDDSIALDHASAHAIQMQQDLKRIIDVYKFEGVSSLVSSFPVMWSGKKGRTSKFRAITARHQDSMGDNITAPDENAEHQDSMPGNTVALDQNVEHQDSMDSNMVALDHNAEYQDSMGGNTAVLAQNTQYQNPVGGNTVTPGQLAEHQGSMGGNTFALGQIAKHQDSMDATAVAAGQNAEHQDSMDVNTVAAGQNAEHQDLMDVNTIVA</sequence>
<reference evidence="3 4" key="1">
    <citation type="journal article" date="2021" name="Nat. Plants">
        <title>The Taxus genome provides insights into paclitaxel biosynthesis.</title>
        <authorList>
            <person name="Xiong X."/>
            <person name="Gou J."/>
            <person name="Liao Q."/>
            <person name="Li Y."/>
            <person name="Zhou Q."/>
            <person name="Bi G."/>
            <person name="Li C."/>
            <person name="Du R."/>
            <person name="Wang X."/>
            <person name="Sun T."/>
            <person name="Guo L."/>
            <person name="Liang H."/>
            <person name="Lu P."/>
            <person name="Wu Y."/>
            <person name="Zhang Z."/>
            <person name="Ro D.K."/>
            <person name="Shang Y."/>
            <person name="Huang S."/>
            <person name="Yan J."/>
        </authorList>
    </citation>
    <scope>NUCLEOTIDE SEQUENCE [LARGE SCALE GENOMIC DNA]</scope>
    <source>
        <strain evidence="3">Ta-2019</strain>
    </source>
</reference>
<keyword evidence="1" id="KW-0862">Zinc</keyword>
<evidence type="ECO:0000259" key="2">
    <source>
        <dbReference type="PROSITE" id="PS50966"/>
    </source>
</evidence>
<feature type="domain" description="SWIM-type" evidence="2">
    <location>
        <begin position="570"/>
        <end position="607"/>
    </location>
</feature>
<evidence type="ECO:0000313" key="4">
    <source>
        <dbReference type="Proteomes" id="UP000824469"/>
    </source>
</evidence>
<evidence type="ECO:0000256" key="1">
    <source>
        <dbReference type="PROSITE-ProRule" id="PRU00325"/>
    </source>
</evidence>